<accession>A0A7S4C6H8</accession>
<name>A0A7S4C6H8_CHRCT</name>
<sequence length="335" mass="38025">MARMIHEPTLVQLRLDQLSSGTYQGGEYQLKHGKELLPADVSQVDVGSHGLQLNQKRHDESRVTHLDAARVRECLDEKRVVFLGDSRVRFLYAAMLDLLECEKEDKSLRRSCPHHRVCPSARNVYGEKLKICGPYYRGDLSNHSRCLECTSGGVMISYILQRFANQPDLQPCTAPDCGLAKAGFSSPAIGKTDLLFVSNGAWSSWCQAAKHATELDDSCVVTNETTADRRNFLMRLKEQSPDALRIFVDYPTCGWRPLERWETLKVHGFIGYQTRSTTRGWTTSRNISHRKAWSRLMQPWHTLPKAAKWEQCDGAHTFDTLADLEMQILLNAVCK</sequence>
<reference evidence="1" key="1">
    <citation type="submission" date="2021-01" db="EMBL/GenBank/DDBJ databases">
        <authorList>
            <person name="Corre E."/>
            <person name="Pelletier E."/>
            <person name="Niang G."/>
            <person name="Scheremetjew M."/>
            <person name="Finn R."/>
            <person name="Kale V."/>
            <person name="Holt S."/>
            <person name="Cochrane G."/>
            <person name="Meng A."/>
            <person name="Brown T."/>
            <person name="Cohen L."/>
        </authorList>
    </citation>
    <scope>NUCLEOTIDE SEQUENCE</scope>
    <source>
        <strain evidence="1">CCMP645</strain>
    </source>
</reference>
<evidence type="ECO:0000313" key="1">
    <source>
        <dbReference type="EMBL" id="CAE0788511.1"/>
    </source>
</evidence>
<protein>
    <submittedName>
        <fullName evidence="1">Uncharacterized protein</fullName>
    </submittedName>
</protein>
<dbReference type="AlphaFoldDB" id="A0A7S4C6H8"/>
<proteinExistence type="predicted"/>
<dbReference type="EMBL" id="HBIZ01067375">
    <property type="protein sequence ID" value="CAE0788511.1"/>
    <property type="molecule type" value="Transcribed_RNA"/>
</dbReference>
<gene>
    <name evidence="1" type="ORF">PCAR00345_LOCUS41220</name>
</gene>
<organism evidence="1">
    <name type="scientific">Chrysotila carterae</name>
    <name type="common">Marine alga</name>
    <name type="synonym">Syracosphaera carterae</name>
    <dbReference type="NCBI Taxonomy" id="13221"/>
    <lineage>
        <taxon>Eukaryota</taxon>
        <taxon>Haptista</taxon>
        <taxon>Haptophyta</taxon>
        <taxon>Prymnesiophyceae</taxon>
        <taxon>Isochrysidales</taxon>
        <taxon>Isochrysidaceae</taxon>
        <taxon>Chrysotila</taxon>
    </lineage>
</organism>